<protein>
    <submittedName>
        <fullName evidence="6">Protein Smaug (inferred by orthology to a D. melanogaster protein)</fullName>
    </submittedName>
</protein>
<dbReference type="EMBL" id="UYSL01026860">
    <property type="protein sequence ID" value="VDL86094.1"/>
    <property type="molecule type" value="Genomic_DNA"/>
</dbReference>
<comment type="subcellular location">
    <subcellularLocation>
        <location evidence="1">Cytoplasm</location>
    </subcellularLocation>
</comment>
<feature type="compositionally biased region" description="Basic and acidic residues" evidence="3">
    <location>
        <begin position="299"/>
        <end position="309"/>
    </location>
</feature>
<keyword evidence="5" id="KW-1185">Reference proteome</keyword>
<name>A0A0N4YX17_NIPBR</name>
<dbReference type="Proteomes" id="UP000271162">
    <property type="component" value="Unassembled WGS sequence"/>
</dbReference>
<reference evidence="6" key="1">
    <citation type="submission" date="2017-02" db="UniProtKB">
        <authorList>
            <consortium name="WormBaseParasite"/>
        </authorList>
    </citation>
    <scope>IDENTIFICATION</scope>
</reference>
<evidence type="ECO:0000313" key="6">
    <source>
        <dbReference type="WBParaSite" id="NBR_0002178901-mRNA-1"/>
    </source>
</evidence>
<evidence type="ECO:0000313" key="5">
    <source>
        <dbReference type="Proteomes" id="UP000271162"/>
    </source>
</evidence>
<sequence>MFTELTYEEMMALDEIELERRNVTKGARTKILQSIQKLYSRASDLRAMHERLSPSHPQRCLRCAIATLRQMIATPMIPYVPAPGESSDCVDGFVCISYINDRNVPGLIFNLLGEIQRAVFVSGRQPMDVEYEYLLMLFTVFDKLSNNEDIALRDSGKQTVKMNGGTFEKTMYQAPQQQHRTTNTSSNYHFPPSAQDWSQLMRGTSPITPSPMVVQQQRRQNAFSAGYWHSNFPLDTNYLNETRNGPRQLTPMSAQAFTQNLPQYRSQQHSTANDNNAAIPLLSARSTTNEPMGIAGHHLSVDGAKRSTSERSSGAGSPRACGPGQTLYDRVCRDVAALQLSI</sequence>
<dbReference type="WBParaSite" id="NBR_0002178901-mRNA-1">
    <property type="protein sequence ID" value="NBR_0002178901-mRNA-1"/>
    <property type="gene ID" value="NBR_0002178901"/>
</dbReference>
<keyword evidence="2" id="KW-0963">Cytoplasm</keyword>
<dbReference type="STRING" id="27835.A0A0N4YX17"/>
<dbReference type="GO" id="GO:0000932">
    <property type="term" value="C:P-body"/>
    <property type="evidence" value="ECO:0007669"/>
    <property type="project" value="TreeGrafter"/>
</dbReference>
<dbReference type="AlphaFoldDB" id="A0A0N4YX17"/>
<evidence type="ECO:0000256" key="3">
    <source>
        <dbReference type="SAM" id="MobiDB-lite"/>
    </source>
</evidence>
<proteinExistence type="predicted"/>
<dbReference type="GO" id="GO:0003729">
    <property type="term" value="F:mRNA binding"/>
    <property type="evidence" value="ECO:0007669"/>
    <property type="project" value="TreeGrafter"/>
</dbReference>
<dbReference type="InterPro" id="IPR050897">
    <property type="entry name" value="SMAUG/VTS1_RNA-bind"/>
</dbReference>
<evidence type="ECO:0000256" key="1">
    <source>
        <dbReference type="ARBA" id="ARBA00004496"/>
    </source>
</evidence>
<evidence type="ECO:0000256" key="2">
    <source>
        <dbReference type="ARBA" id="ARBA00022490"/>
    </source>
</evidence>
<dbReference type="OMA" id="RWPRSIY"/>
<dbReference type="PANTHER" id="PTHR12515">
    <property type="entry name" value="STERILE ALPHA MOTIF DOMAIN CONTAINING PROTEIN 4-RELATED"/>
    <property type="match status" value="1"/>
</dbReference>
<organism evidence="6">
    <name type="scientific">Nippostrongylus brasiliensis</name>
    <name type="common">Rat hookworm</name>
    <dbReference type="NCBI Taxonomy" id="27835"/>
    <lineage>
        <taxon>Eukaryota</taxon>
        <taxon>Metazoa</taxon>
        <taxon>Ecdysozoa</taxon>
        <taxon>Nematoda</taxon>
        <taxon>Chromadorea</taxon>
        <taxon>Rhabditida</taxon>
        <taxon>Rhabditina</taxon>
        <taxon>Rhabditomorpha</taxon>
        <taxon>Strongyloidea</taxon>
        <taxon>Heligmosomidae</taxon>
        <taxon>Nippostrongylus</taxon>
    </lineage>
</organism>
<dbReference type="Gene3D" id="1.10.150.50">
    <property type="entry name" value="Transcription Factor, Ets-1"/>
    <property type="match status" value="1"/>
</dbReference>
<evidence type="ECO:0000313" key="4">
    <source>
        <dbReference type="EMBL" id="VDL86094.1"/>
    </source>
</evidence>
<dbReference type="GO" id="GO:0000289">
    <property type="term" value="P:nuclear-transcribed mRNA poly(A) tail shortening"/>
    <property type="evidence" value="ECO:0007669"/>
    <property type="project" value="TreeGrafter"/>
</dbReference>
<feature type="region of interest" description="Disordered" evidence="3">
    <location>
        <begin position="294"/>
        <end position="324"/>
    </location>
</feature>
<dbReference type="InterPro" id="IPR013761">
    <property type="entry name" value="SAM/pointed_sf"/>
</dbReference>
<reference evidence="4 5" key="2">
    <citation type="submission" date="2018-11" db="EMBL/GenBank/DDBJ databases">
        <authorList>
            <consortium name="Pathogen Informatics"/>
        </authorList>
    </citation>
    <scope>NUCLEOTIDE SEQUENCE [LARGE SCALE GENOMIC DNA]</scope>
</reference>
<gene>
    <name evidence="4" type="ORF">NBR_LOCUS21790</name>
</gene>
<dbReference type="PANTHER" id="PTHR12515:SF5">
    <property type="entry name" value="PROTEIN SMAUG"/>
    <property type="match status" value="1"/>
</dbReference>
<accession>A0A0N4YX17</accession>